<organism evidence="3 4">
    <name type="scientific">Dactylosporangium matsuzakiense</name>
    <dbReference type="NCBI Taxonomy" id="53360"/>
    <lineage>
        <taxon>Bacteria</taxon>
        <taxon>Bacillati</taxon>
        <taxon>Actinomycetota</taxon>
        <taxon>Actinomycetes</taxon>
        <taxon>Micromonosporales</taxon>
        <taxon>Micromonosporaceae</taxon>
        <taxon>Dactylosporangium</taxon>
    </lineage>
</organism>
<dbReference type="CDD" id="cd23451">
    <property type="entry name" value="beta-trefoil_Ricin_laminarinase"/>
    <property type="match status" value="2"/>
</dbReference>
<dbReference type="InterPro" id="IPR037176">
    <property type="entry name" value="Osmotin/thaumatin-like_sf"/>
</dbReference>
<dbReference type="SUPFAM" id="SSF50370">
    <property type="entry name" value="Ricin B-like lectins"/>
    <property type="match status" value="2"/>
</dbReference>
<evidence type="ECO:0000313" key="3">
    <source>
        <dbReference type="EMBL" id="GLL08478.1"/>
    </source>
</evidence>
<dbReference type="EMBL" id="BSFP01000149">
    <property type="protein sequence ID" value="GLL08478.1"/>
    <property type="molecule type" value="Genomic_DNA"/>
</dbReference>
<protein>
    <recommendedName>
        <fullName evidence="2">GH64 domain-containing protein</fullName>
    </recommendedName>
</protein>
<dbReference type="PROSITE" id="PS52006">
    <property type="entry name" value="GH64"/>
    <property type="match status" value="1"/>
</dbReference>
<dbReference type="RefSeq" id="WP_306425288.1">
    <property type="nucleotide sequence ID" value="NZ_BAAAXA010000001.1"/>
</dbReference>
<gene>
    <name evidence="3" type="ORF">GCM10017581_102420</name>
</gene>
<dbReference type="Proteomes" id="UP001143480">
    <property type="component" value="Unassembled WGS sequence"/>
</dbReference>
<dbReference type="InterPro" id="IPR035992">
    <property type="entry name" value="Ricin_B-like_lectins"/>
</dbReference>
<dbReference type="InterPro" id="IPR000772">
    <property type="entry name" value="Ricin_B_lectin"/>
</dbReference>
<feature type="domain" description="GH64" evidence="2">
    <location>
        <begin position="38"/>
        <end position="399"/>
    </location>
</feature>
<dbReference type="PROSITE" id="PS50231">
    <property type="entry name" value="RICIN_B_LECTIN"/>
    <property type="match status" value="2"/>
</dbReference>
<dbReference type="Pfam" id="PF16483">
    <property type="entry name" value="Glyco_hydro_64"/>
    <property type="match status" value="1"/>
</dbReference>
<dbReference type="InterPro" id="IPR042517">
    <property type="entry name" value="Glyco_hydro_64_N_2"/>
</dbReference>
<proteinExistence type="predicted"/>
<evidence type="ECO:0000259" key="2">
    <source>
        <dbReference type="PROSITE" id="PS52006"/>
    </source>
</evidence>
<evidence type="ECO:0000313" key="4">
    <source>
        <dbReference type="Proteomes" id="UP001143480"/>
    </source>
</evidence>
<keyword evidence="4" id="KW-1185">Reference proteome</keyword>
<reference evidence="3" key="2">
    <citation type="submission" date="2023-01" db="EMBL/GenBank/DDBJ databases">
        <authorList>
            <person name="Sun Q."/>
            <person name="Evtushenko L."/>
        </authorList>
    </citation>
    <scope>NUCLEOTIDE SEQUENCE</scope>
    <source>
        <strain evidence="3">VKM Ac-1321</strain>
    </source>
</reference>
<dbReference type="Gene3D" id="2.80.10.50">
    <property type="match status" value="3"/>
</dbReference>
<dbReference type="Gene3D" id="2.60.110.10">
    <property type="entry name" value="Thaumatin"/>
    <property type="match status" value="1"/>
</dbReference>
<dbReference type="PANTHER" id="PTHR38165:SF1">
    <property type="entry name" value="GLUCANASE B"/>
    <property type="match status" value="1"/>
</dbReference>
<accession>A0A9W6KW96</accession>
<dbReference type="PANTHER" id="PTHR38165">
    <property type="match status" value="1"/>
</dbReference>
<feature type="signal peptide" evidence="1">
    <location>
        <begin position="1"/>
        <end position="35"/>
    </location>
</feature>
<feature type="chain" id="PRO_5040992741" description="GH64 domain-containing protein" evidence="1">
    <location>
        <begin position="36"/>
        <end position="668"/>
    </location>
</feature>
<dbReference type="Gene3D" id="3.30.920.50">
    <property type="entry name" value="Beta-1,3-glucanase, C-terminal domain"/>
    <property type="match status" value="1"/>
</dbReference>
<comment type="caution">
    <text evidence="3">The sequence shown here is derived from an EMBL/GenBank/DDBJ whole genome shotgun (WGS) entry which is preliminary data.</text>
</comment>
<dbReference type="InterPro" id="IPR032477">
    <property type="entry name" value="Glyco_hydro_64"/>
</dbReference>
<dbReference type="AlphaFoldDB" id="A0A9W6KW96"/>
<keyword evidence="1" id="KW-0732">Signal</keyword>
<evidence type="ECO:0000256" key="1">
    <source>
        <dbReference type="SAM" id="SignalP"/>
    </source>
</evidence>
<sequence length="668" mass="69006">MESKHKRTWKVLAAAATLAAAVPIAVIATATASQAVGPATLPVTVTNNTGRSGAVYLYVLGTNLSTGRLGYVNAAGTFNNWPAGGSPPTPAPDVSIGGPGNGGSVTLQVPRGLSGRVYFSIGQRINFYLTPDGLVQPAPWAGGDSNRDILFDWSEFTYNNDGLWLNSSQVDMFAIPHAVTVTNSAGATKRTGDLVAGGRDAVINGIKAQSAWAGSVYTRSDGTVLRVLAPGKAAEAGLLSSTYYDGYINSAWSAYASKTLTVVPFADQPNTKYFGRTSGTVMTFTNGSGQQVASFNRPSSGDVWGCAGNLFAPNDQVVGPIARTLCAALIRGTLGTVDTQPSTNAAQFFQNSPADQYAKIIHANMADGKAYAFPFDDVGNFESLVNDGDPRSAGIVLTSFTGGGGGGGTAGAAAGTVTGPGGKCVDVSGDDTGGNGTAVQLWDCQGNAVDQKWTHNADNSLSTLGRCLDVNGNATANGTPVQLWDCNGVGGQKWLQQADGSLRNPQSGRCLDAPNATTTNGTRLQIWDCNGTTAQKFAVNGGGPITGPAGKCVDVAADDTGTNGAAVQLWDCQSYAVDQHWFHTTTGALRTLNRCLDINGNATANGTPVQLWDCNGVGGQNWQQQADGSLRNPQSGRCLDAPGGTTTNGTRLQIWDCNGTTAQKFTLT</sequence>
<reference evidence="3" key="1">
    <citation type="journal article" date="2014" name="Int. J. Syst. Evol. Microbiol.">
        <title>Complete genome sequence of Corynebacterium casei LMG S-19264T (=DSM 44701T), isolated from a smear-ripened cheese.</title>
        <authorList>
            <consortium name="US DOE Joint Genome Institute (JGI-PGF)"/>
            <person name="Walter F."/>
            <person name="Albersmeier A."/>
            <person name="Kalinowski J."/>
            <person name="Ruckert C."/>
        </authorList>
    </citation>
    <scope>NUCLEOTIDE SEQUENCE</scope>
    <source>
        <strain evidence="3">VKM Ac-1321</strain>
    </source>
</reference>
<dbReference type="SMART" id="SM00458">
    <property type="entry name" value="RICIN"/>
    <property type="match status" value="2"/>
</dbReference>
<name>A0A9W6KW96_9ACTN</name>
<dbReference type="InterPro" id="IPR037398">
    <property type="entry name" value="Glyco_hydro_64_fam"/>
</dbReference>
<dbReference type="Pfam" id="PF00652">
    <property type="entry name" value="Ricin_B_lectin"/>
    <property type="match status" value="2"/>
</dbReference>